<dbReference type="WBParaSite" id="TMUE_2000006029.2">
    <property type="protein sequence ID" value="TMUE_2000006029.2"/>
    <property type="gene ID" value="WBGene00299422"/>
</dbReference>
<accession>A0A5S6QFS0</accession>
<dbReference type="AlphaFoldDB" id="A0A5S6QFS0"/>
<dbReference type="WBParaSite" id="TMUE_2000006029.1">
    <property type="protein sequence ID" value="TMUE_2000006029.1"/>
    <property type="gene ID" value="WBGene00299422"/>
</dbReference>
<dbReference type="SUPFAM" id="SSF53098">
    <property type="entry name" value="Ribonuclease H-like"/>
    <property type="match status" value="1"/>
</dbReference>
<name>A0A5S6QFS0_TRIMR</name>
<reference evidence="3" key="2">
    <citation type="submission" date="2019-12" db="UniProtKB">
        <authorList>
            <consortium name="WormBaseParasite"/>
        </authorList>
    </citation>
    <scope>IDENTIFICATION</scope>
</reference>
<dbReference type="PANTHER" id="PTHR47331">
    <property type="entry name" value="PHD-TYPE DOMAIN-CONTAINING PROTEIN"/>
    <property type="match status" value="1"/>
</dbReference>
<evidence type="ECO:0000259" key="1">
    <source>
        <dbReference type="PROSITE" id="PS50994"/>
    </source>
</evidence>
<protein>
    <submittedName>
        <fullName evidence="3 4">Integrase catalytic domain-containing protein</fullName>
    </submittedName>
</protein>
<dbReference type="InterPro" id="IPR036397">
    <property type="entry name" value="RNaseH_sf"/>
</dbReference>
<dbReference type="PANTHER" id="PTHR47331:SF1">
    <property type="entry name" value="GAG-LIKE PROTEIN"/>
    <property type="match status" value="1"/>
</dbReference>
<dbReference type="GO" id="GO:0015074">
    <property type="term" value="P:DNA integration"/>
    <property type="evidence" value="ECO:0007669"/>
    <property type="project" value="InterPro"/>
</dbReference>
<feature type="domain" description="Integrase catalytic" evidence="1">
    <location>
        <begin position="16"/>
        <end position="192"/>
    </location>
</feature>
<dbReference type="PROSITE" id="PS50994">
    <property type="entry name" value="INTEGRASE"/>
    <property type="match status" value="1"/>
</dbReference>
<keyword evidence="2" id="KW-1185">Reference proteome</keyword>
<proteinExistence type="predicted"/>
<dbReference type="Gene3D" id="3.30.420.10">
    <property type="entry name" value="Ribonuclease H-like superfamily/Ribonuclease H"/>
    <property type="match status" value="1"/>
</dbReference>
<dbReference type="InterPro" id="IPR040676">
    <property type="entry name" value="DUF5641"/>
</dbReference>
<dbReference type="STRING" id="70415.A0A5S6QFS0"/>
<dbReference type="InterPro" id="IPR001584">
    <property type="entry name" value="Integrase_cat-core"/>
</dbReference>
<sequence length="319" mass="36150">MPCCPLMAPLPKERLTCSVPAFVNVGIDCFGPFKVTVKRSVVKRYGCIFTCFSSRASHLELLHSLNVHSFILALRRFIARRGLPKTIFSDNGRNFVAAERVLREITGNDRFHRYLADQQIEWRFTPPGGPHFGGIWERLIATAKRALVAVLNGNAVSDEVLATVFSEVESLLNGRPIAYSGTDPSEPAPLTPFYLLTGRVNVHVPPEVLCERNCTISNHWKRAVEIADRFWHRWQREFLPTLQGRSKWRSHERDLHVDDVVLIVEPTSPRAHWTIGRVVQVFPGPDNRVRVATVKTKQGTYKRPVSRLAVLERAEDSSP</sequence>
<dbReference type="InterPro" id="IPR012337">
    <property type="entry name" value="RNaseH-like_sf"/>
</dbReference>
<evidence type="ECO:0000313" key="2">
    <source>
        <dbReference type="Proteomes" id="UP000046395"/>
    </source>
</evidence>
<organism evidence="2 3">
    <name type="scientific">Trichuris muris</name>
    <name type="common">Mouse whipworm</name>
    <dbReference type="NCBI Taxonomy" id="70415"/>
    <lineage>
        <taxon>Eukaryota</taxon>
        <taxon>Metazoa</taxon>
        <taxon>Ecdysozoa</taxon>
        <taxon>Nematoda</taxon>
        <taxon>Enoplea</taxon>
        <taxon>Dorylaimia</taxon>
        <taxon>Trichinellida</taxon>
        <taxon>Trichuridae</taxon>
        <taxon>Trichuris</taxon>
    </lineage>
</organism>
<dbReference type="Pfam" id="PF18701">
    <property type="entry name" value="DUF5641"/>
    <property type="match status" value="1"/>
</dbReference>
<evidence type="ECO:0000313" key="4">
    <source>
        <dbReference type="WBParaSite" id="TMUE_2000006029.2"/>
    </source>
</evidence>
<dbReference type="Proteomes" id="UP000046395">
    <property type="component" value="Unassembled WGS sequence"/>
</dbReference>
<reference evidence="2" key="1">
    <citation type="submission" date="2014-03" db="EMBL/GenBank/DDBJ databases">
        <title>The whipworm genome and dual-species transcriptomics of an intimate host-pathogen interaction.</title>
        <authorList>
            <person name="Foth B.J."/>
            <person name="Tsai I.J."/>
            <person name="Reid A.J."/>
            <person name="Bancroft A.J."/>
            <person name="Nichol S."/>
            <person name="Tracey A."/>
            <person name="Holroyd N."/>
            <person name="Cotton J.A."/>
            <person name="Stanley E.J."/>
            <person name="Zarowiecki M."/>
            <person name="Liu J.Z."/>
            <person name="Huckvale T."/>
            <person name="Cooper P.J."/>
            <person name="Grencis R.K."/>
            <person name="Berriman M."/>
        </authorList>
    </citation>
    <scope>NUCLEOTIDE SEQUENCE [LARGE SCALE GENOMIC DNA]</scope>
    <source>
        <strain evidence="2">Edinburgh</strain>
    </source>
</reference>
<evidence type="ECO:0000313" key="3">
    <source>
        <dbReference type="WBParaSite" id="TMUE_2000006029.1"/>
    </source>
</evidence>
<dbReference type="GO" id="GO:0003676">
    <property type="term" value="F:nucleic acid binding"/>
    <property type="evidence" value="ECO:0007669"/>
    <property type="project" value="InterPro"/>
</dbReference>